<dbReference type="RefSeq" id="WP_382313305.1">
    <property type="nucleotide sequence ID" value="NZ_JBHUFD010000003.1"/>
</dbReference>
<dbReference type="EMBL" id="JBHUFD010000003">
    <property type="protein sequence ID" value="MFD1872838.1"/>
    <property type="molecule type" value="Genomic_DNA"/>
</dbReference>
<organism evidence="1 2">
    <name type="scientific">Hymenobacter bucti</name>
    <dbReference type="NCBI Taxonomy" id="1844114"/>
    <lineage>
        <taxon>Bacteria</taxon>
        <taxon>Pseudomonadati</taxon>
        <taxon>Bacteroidota</taxon>
        <taxon>Cytophagia</taxon>
        <taxon>Cytophagales</taxon>
        <taxon>Hymenobacteraceae</taxon>
        <taxon>Hymenobacter</taxon>
    </lineage>
</organism>
<comment type="caution">
    <text evidence="1">The sequence shown here is derived from an EMBL/GenBank/DDBJ whole genome shotgun (WGS) entry which is preliminary data.</text>
</comment>
<evidence type="ECO:0000313" key="1">
    <source>
        <dbReference type="EMBL" id="MFD1872838.1"/>
    </source>
</evidence>
<accession>A0ABW4QTD6</accession>
<evidence type="ECO:0000313" key="2">
    <source>
        <dbReference type="Proteomes" id="UP001597197"/>
    </source>
</evidence>
<proteinExistence type="predicted"/>
<dbReference type="Proteomes" id="UP001597197">
    <property type="component" value="Unassembled WGS sequence"/>
</dbReference>
<gene>
    <name evidence="1" type="ORF">ACFSDX_10385</name>
</gene>
<sequence>MSRFPRAAARRLPALLVLGLLALLLWGQCGQLFQGSTREPGGVVGWVKSVDSLSTAPATLYLTLYLRNNLSQPVQVREASGTLRYGGRLHRFATPPALRDTLLYPWTELTHPVAIPLHLSADSLALLRTLLDIGYPADAAPSLRWQASYSPRQSPAVRRQARITPYLPLLTPGR</sequence>
<keyword evidence="2" id="KW-1185">Reference proteome</keyword>
<reference evidence="2" key="1">
    <citation type="journal article" date="2019" name="Int. J. Syst. Evol. Microbiol.">
        <title>The Global Catalogue of Microorganisms (GCM) 10K type strain sequencing project: providing services to taxonomists for standard genome sequencing and annotation.</title>
        <authorList>
            <consortium name="The Broad Institute Genomics Platform"/>
            <consortium name="The Broad Institute Genome Sequencing Center for Infectious Disease"/>
            <person name="Wu L."/>
            <person name="Ma J."/>
        </authorList>
    </citation>
    <scope>NUCLEOTIDE SEQUENCE [LARGE SCALE GENOMIC DNA]</scope>
    <source>
        <strain evidence="2">CGMCC 1.15795</strain>
    </source>
</reference>
<evidence type="ECO:0008006" key="3">
    <source>
        <dbReference type="Google" id="ProtNLM"/>
    </source>
</evidence>
<name>A0ABW4QTD6_9BACT</name>
<protein>
    <recommendedName>
        <fullName evidence="3">Late embryogenesis abundant protein LEA-2 subgroup domain-containing protein</fullName>
    </recommendedName>
</protein>